<dbReference type="Pfam" id="PF05721">
    <property type="entry name" value="PhyH"/>
    <property type="match status" value="1"/>
</dbReference>
<organism evidence="2 3">
    <name type="scientific">Owenia fusiformis</name>
    <name type="common">Polychaete worm</name>
    <dbReference type="NCBI Taxonomy" id="6347"/>
    <lineage>
        <taxon>Eukaryota</taxon>
        <taxon>Metazoa</taxon>
        <taxon>Spiralia</taxon>
        <taxon>Lophotrochozoa</taxon>
        <taxon>Annelida</taxon>
        <taxon>Polychaeta</taxon>
        <taxon>Sedentaria</taxon>
        <taxon>Canalipalpata</taxon>
        <taxon>Sabellida</taxon>
        <taxon>Oweniida</taxon>
        <taxon>Oweniidae</taxon>
        <taxon>Owenia</taxon>
    </lineage>
</organism>
<comment type="cofactor">
    <cofactor evidence="1">
        <name>Fe cation</name>
        <dbReference type="ChEBI" id="CHEBI:24875"/>
    </cofactor>
</comment>
<evidence type="ECO:0008006" key="4">
    <source>
        <dbReference type="Google" id="ProtNLM"/>
    </source>
</evidence>
<keyword evidence="3" id="KW-1185">Reference proteome</keyword>
<sequence length="382" mass="44021">MEQTNSGIHVGSITPSKVTFIMLEGEVDTSQMNLPGFTDEAYPDIFNTIPPQPSEKKPGQLTPKQLEQFFDKGYVLIKDYLNVEELNACKDAIDVMVDDLAEQLFEEKKIKRKYREFGFYQRLARLEEDCPGACVMLHKLGKLPKAFRDLWSNEKLLNMMEQLIGPNIAGHPVWNLRPKVPQNEATTVPWHQDCGYLDSDSYSVLQPTAWIPLLDATEKNGCLQVIRNSHKSGKVAKHNCCWGTTHYVMLDEEESPKILGCDLKKDRVTCEVPFGGLLLFNNLVVHRSLNNLSDTIRWSLDLRWQTHEKLYGFYDLKFGIPMRKTADPLYQIDWSEFNVSKKYDTSNLLMPGPWMNKWPITHHNQHTKEIIKAGVTRPTWHN</sequence>
<dbReference type="Proteomes" id="UP000749559">
    <property type="component" value="Unassembled WGS sequence"/>
</dbReference>
<proteinExistence type="predicted"/>
<accession>A0A8S4P183</accession>
<dbReference type="EMBL" id="CAIIXF020000006">
    <property type="protein sequence ID" value="CAH1786911.1"/>
    <property type="molecule type" value="Genomic_DNA"/>
</dbReference>
<dbReference type="PANTHER" id="PTHR20883">
    <property type="entry name" value="PHYTANOYL-COA DIOXYGENASE DOMAIN CONTAINING 1"/>
    <property type="match status" value="1"/>
</dbReference>
<comment type="caution">
    <text evidence="2">The sequence shown here is derived from an EMBL/GenBank/DDBJ whole genome shotgun (WGS) entry which is preliminary data.</text>
</comment>
<dbReference type="InterPro" id="IPR008775">
    <property type="entry name" value="Phytyl_CoA_dOase-like"/>
</dbReference>
<evidence type="ECO:0000256" key="1">
    <source>
        <dbReference type="ARBA" id="ARBA00001962"/>
    </source>
</evidence>
<dbReference type="SUPFAM" id="SSF51197">
    <property type="entry name" value="Clavaminate synthase-like"/>
    <property type="match status" value="1"/>
</dbReference>
<evidence type="ECO:0000313" key="3">
    <source>
        <dbReference type="Proteomes" id="UP000749559"/>
    </source>
</evidence>
<gene>
    <name evidence="2" type="ORF">OFUS_LOCUS12712</name>
</gene>
<evidence type="ECO:0000313" key="2">
    <source>
        <dbReference type="EMBL" id="CAH1786911.1"/>
    </source>
</evidence>
<dbReference type="PANTHER" id="PTHR20883:SF14">
    <property type="entry name" value="PHYTANOYL-COA DIOXYGENASE"/>
    <property type="match status" value="1"/>
</dbReference>
<protein>
    <recommendedName>
        <fullName evidence="4">Phytanoyl-CoA dioxygenase</fullName>
    </recommendedName>
</protein>
<name>A0A8S4P183_OWEFU</name>
<dbReference type="AlphaFoldDB" id="A0A8S4P183"/>
<dbReference type="Gene3D" id="2.60.120.620">
    <property type="entry name" value="q2cbj1_9rhob like domain"/>
    <property type="match status" value="1"/>
</dbReference>
<dbReference type="OrthoDB" id="445007at2759"/>
<reference evidence="2" key="1">
    <citation type="submission" date="2022-03" db="EMBL/GenBank/DDBJ databases">
        <authorList>
            <person name="Martin C."/>
        </authorList>
    </citation>
    <scope>NUCLEOTIDE SEQUENCE</scope>
</reference>